<feature type="transmembrane region" description="Helical" evidence="1">
    <location>
        <begin position="176"/>
        <end position="198"/>
    </location>
</feature>
<feature type="transmembrane region" description="Helical" evidence="1">
    <location>
        <begin position="88"/>
        <end position="113"/>
    </location>
</feature>
<feature type="transmembrane region" description="Helical" evidence="1">
    <location>
        <begin position="36"/>
        <end position="59"/>
    </location>
</feature>
<sequence>MVDAVACKVAVLMLSGVLYRAEELPDLAPDDLVLGILKWLGVPFVLLLALNSVFAFFAWKEAAHQAIDSYGRASDFLRRKRDDLAWQVPVLAIAQTLFIASVCCMSQLCGWMFRAFDGSVHGALSLTQWVSIAFSFDQVVELTKTLAIIALCLVFVIDFLVVTGREHALEILHSMALYLPGQILFGVFAGMFAFIGFLTPYAGDPEFAMGWYVLIPFVGVCWAALVVTAYAAREFATD</sequence>
<name>A0A6H0RYB8_9MYCO</name>
<evidence type="ECO:0000313" key="3">
    <source>
        <dbReference type="Proteomes" id="UP000501849"/>
    </source>
</evidence>
<dbReference type="RefSeq" id="WP_168140686.1">
    <property type="nucleotide sequence ID" value="NZ_CP038798.1"/>
</dbReference>
<keyword evidence="3" id="KW-1185">Reference proteome</keyword>
<dbReference type="KEGG" id="mfre:EXE63_02850"/>
<keyword evidence="1" id="KW-0472">Membrane</keyword>
<reference evidence="2 3" key="1">
    <citation type="submission" date="2019-04" db="EMBL/GenBank/DDBJ databases">
        <title>Draft, Whole-Genome Sequence of the Anthracene-degrading Mycobacterium frederiksbergense LB501T, Isolated from a Polycyclic Aromatic Hydrocarbon (PAH)-Contaminated Soil.</title>
        <authorList>
            <person name="Augelletti F."/>
        </authorList>
    </citation>
    <scope>NUCLEOTIDE SEQUENCE [LARGE SCALE GENOMIC DNA]</scope>
    <source>
        <strain evidence="2 3">LB 501T</strain>
        <plasmid evidence="2 3">unnamed2</plasmid>
    </source>
</reference>
<dbReference type="Proteomes" id="UP000501849">
    <property type="component" value="Plasmid unnamed2"/>
</dbReference>
<keyword evidence="1" id="KW-0812">Transmembrane</keyword>
<accession>A0A6H0RYB8</accession>
<keyword evidence="1" id="KW-1133">Transmembrane helix</keyword>
<keyword evidence="2" id="KW-0614">Plasmid</keyword>
<feature type="transmembrane region" description="Helical" evidence="1">
    <location>
        <begin position="210"/>
        <end position="232"/>
    </location>
</feature>
<geneLocation type="plasmid" evidence="2 3">
    <name>unnamed2</name>
</geneLocation>
<evidence type="ECO:0000256" key="1">
    <source>
        <dbReference type="SAM" id="Phobius"/>
    </source>
</evidence>
<dbReference type="EMBL" id="CP038798">
    <property type="protein sequence ID" value="QIV79960.1"/>
    <property type="molecule type" value="Genomic_DNA"/>
</dbReference>
<dbReference type="AlphaFoldDB" id="A0A6H0RYB8"/>
<protein>
    <submittedName>
        <fullName evidence="2">Uncharacterized protein</fullName>
    </submittedName>
</protein>
<gene>
    <name evidence="2" type="ORF">EXE63_02850</name>
</gene>
<evidence type="ECO:0000313" key="2">
    <source>
        <dbReference type="EMBL" id="QIV79960.1"/>
    </source>
</evidence>
<feature type="transmembrane region" description="Helical" evidence="1">
    <location>
        <begin position="145"/>
        <end position="164"/>
    </location>
</feature>
<organism evidence="2 3">
    <name type="scientific">Mycolicibacterium frederiksbergense</name>
    <dbReference type="NCBI Taxonomy" id="117567"/>
    <lineage>
        <taxon>Bacteria</taxon>
        <taxon>Bacillati</taxon>
        <taxon>Actinomycetota</taxon>
        <taxon>Actinomycetes</taxon>
        <taxon>Mycobacteriales</taxon>
        <taxon>Mycobacteriaceae</taxon>
        <taxon>Mycolicibacterium</taxon>
    </lineage>
</organism>
<proteinExistence type="predicted"/>